<accession>A0ABS5UMQ6</accession>
<proteinExistence type="predicted"/>
<reference evidence="5 6" key="1">
    <citation type="journal article" date="2021" name="Environ. Microbiol.">
        <title>Genetic insights into the dark matter of the mammalian gut microbiota through targeted genome reconstruction.</title>
        <authorList>
            <person name="Lugli G.A."/>
            <person name="Alessandri G."/>
            <person name="Milani C."/>
            <person name="Viappiani A."/>
            <person name="Fontana F."/>
            <person name="Tarracchini C."/>
            <person name="Mancabelli L."/>
            <person name="Argentini C."/>
            <person name="Ruiz L."/>
            <person name="Margolles A."/>
            <person name="van Sinderen D."/>
            <person name="Turroni F."/>
            <person name="Ventura M."/>
        </authorList>
    </citation>
    <scope>NUCLEOTIDE SEQUENCE [LARGE SCALE GENOMIC DNA]</scope>
    <source>
        <strain evidence="5 6">MA2</strain>
    </source>
</reference>
<dbReference type="Proteomes" id="UP000773064">
    <property type="component" value="Unassembled WGS sequence"/>
</dbReference>
<comment type="caution">
    <text evidence="5">The sequence shown here is derived from an EMBL/GenBank/DDBJ whole genome shotgun (WGS) entry which is preliminary data.</text>
</comment>
<keyword evidence="6" id="KW-1185">Reference proteome</keyword>
<evidence type="ECO:0000313" key="6">
    <source>
        <dbReference type="Proteomes" id="UP000773064"/>
    </source>
</evidence>
<evidence type="ECO:0000256" key="1">
    <source>
        <dbReference type="ARBA" id="ARBA00022490"/>
    </source>
</evidence>
<dbReference type="PANTHER" id="PTHR34298:SF2">
    <property type="entry name" value="SEGREGATION AND CONDENSATION PROTEIN B"/>
    <property type="match status" value="1"/>
</dbReference>
<evidence type="ECO:0000256" key="3">
    <source>
        <dbReference type="ARBA" id="ARBA00022829"/>
    </source>
</evidence>
<dbReference type="InterPro" id="IPR005234">
    <property type="entry name" value="ScpB_csome_segregation"/>
</dbReference>
<dbReference type="SUPFAM" id="SSF46785">
    <property type="entry name" value="Winged helix' DNA-binding domain"/>
    <property type="match status" value="2"/>
</dbReference>
<keyword evidence="4" id="KW-0131">Cell cycle</keyword>
<name>A0ABS5UMQ6_9BIFI</name>
<dbReference type="Gene3D" id="1.10.10.10">
    <property type="entry name" value="Winged helix-like DNA-binding domain superfamily/Winged helix DNA-binding domain"/>
    <property type="match status" value="2"/>
</dbReference>
<sequence>MDVNTNAADRFPGGLGACLEAILMAAGEPQHAGDLARALGVDEKAVTGALERLQASYETAGHGFELRRTARGWRFASRVEFEPVVAAFVTDGQSVRLSQAAMETLAVIAYRQPVTRARVSSIRGVNCDGVVRSLLVRGLVREDGVDEESRASRLVTTDLFLEKMGVESLDDLPSLAPFLPEADEVLEEVAEDGVESR</sequence>
<evidence type="ECO:0000313" key="5">
    <source>
        <dbReference type="EMBL" id="MBT1172196.1"/>
    </source>
</evidence>
<gene>
    <name evidence="5" type="primary">scpB</name>
    <name evidence="5" type="ORF">JS528_02235</name>
</gene>
<keyword evidence="1" id="KW-0963">Cytoplasm</keyword>
<dbReference type="InterPro" id="IPR036390">
    <property type="entry name" value="WH_DNA-bd_sf"/>
</dbReference>
<protein>
    <submittedName>
        <fullName evidence="5">SMC-Scp complex subunit ScpB</fullName>
    </submittedName>
</protein>
<organism evidence="5 6">
    <name type="scientific">Bifidobacterium santillanense</name>
    <dbReference type="NCBI Taxonomy" id="2809028"/>
    <lineage>
        <taxon>Bacteria</taxon>
        <taxon>Bacillati</taxon>
        <taxon>Actinomycetota</taxon>
        <taxon>Actinomycetes</taxon>
        <taxon>Bifidobacteriales</taxon>
        <taxon>Bifidobacteriaceae</taxon>
        <taxon>Bifidobacterium</taxon>
    </lineage>
</organism>
<dbReference type="PANTHER" id="PTHR34298">
    <property type="entry name" value="SEGREGATION AND CONDENSATION PROTEIN B"/>
    <property type="match status" value="1"/>
</dbReference>
<keyword evidence="3" id="KW-0159">Chromosome partition</keyword>
<keyword evidence="2" id="KW-0132">Cell division</keyword>
<evidence type="ECO:0000256" key="4">
    <source>
        <dbReference type="ARBA" id="ARBA00023306"/>
    </source>
</evidence>
<dbReference type="InterPro" id="IPR036388">
    <property type="entry name" value="WH-like_DNA-bd_sf"/>
</dbReference>
<dbReference type="EMBL" id="JAFEJS010000001">
    <property type="protein sequence ID" value="MBT1172196.1"/>
    <property type="molecule type" value="Genomic_DNA"/>
</dbReference>
<dbReference type="PIRSF" id="PIRSF019345">
    <property type="entry name" value="ScpB"/>
    <property type="match status" value="1"/>
</dbReference>
<dbReference type="NCBIfam" id="TIGR00281">
    <property type="entry name" value="SMC-Scp complex subunit ScpB"/>
    <property type="match status" value="1"/>
</dbReference>
<evidence type="ECO:0000256" key="2">
    <source>
        <dbReference type="ARBA" id="ARBA00022618"/>
    </source>
</evidence>
<dbReference type="Pfam" id="PF04079">
    <property type="entry name" value="SMC_ScpB"/>
    <property type="match status" value="1"/>
</dbReference>